<dbReference type="GO" id="GO:0004519">
    <property type="term" value="F:endonuclease activity"/>
    <property type="evidence" value="ECO:0007669"/>
    <property type="project" value="UniProtKB-KW"/>
</dbReference>
<evidence type="ECO:0000256" key="2">
    <source>
        <dbReference type="HAMAP-Rule" id="MF_00048"/>
    </source>
</evidence>
<dbReference type="SUPFAM" id="SSF52980">
    <property type="entry name" value="Restriction endonuclease-like"/>
    <property type="match status" value="1"/>
</dbReference>
<gene>
    <name evidence="3" type="ORF">A8950_0046</name>
</gene>
<keyword evidence="3" id="KW-0378">Hydrolase</keyword>
<evidence type="ECO:0000313" key="3">
    <source>
        <dbReference type="EMBL" id="TDQ86355.1"/>
    </source>
</evidence>
<dbReference type="Pfam" id="PF02021">
    <property type="entry name" value="UPF0102"/>
    <property type="match status" value="1"/>
</dbReference>
<evidence type="ECO:0000313" key="4">
    <source>
        <dbReference type="Proteomes" id="UP000295783"/>
    </source>
</evidence>
<dbReference type="RefSeq" id="WP_133611473.1">
    <property type="nucleotide sequence ID" value="NZ_SNYW01000001.1"/>
</dbReference>
<comment type="similarity">
    <text evidence="1 2">Belongs to the UPF0102 family.</text>
</comment>
<keyword evidence="3" id="KW-0255">Endonuclease</keyword>
<evidence type="ECO:0000256" key="1">
    <source>
        <dbReference type="ARBA" id="ARBA00006738"/>
    </source>
</evidence>
<dbReference type="AlphaFoldDB" id="A0A4V3DF62"/>
<dbReference type="InterPro" id="IPR003509">
    <property type="entry name" value="UPF0102_YraN-like"/>
</dbReference>
<dbReference type="OrthoDB" id="9812968at2"/>
<accession>A0A4V3DF62</accession>
<dbReference type="PANTHER" id="PTHR34039:SF1">
    <property type="entry name" value="UPF0102 PROTEIN YRAN"/>
    <property type="match status" value="1"/>
</dbReference>
<dbReference type="PANTHER" id="PTHR34039">
    <property type="entry name" value="UPF0102 PROTEIN YRAN"/>
    <property type="match status" value="1"/>
</dbReference>
<proteinExistence type="inferred from homology"/>
<keyword evidence="4" id="KW-1185">Reference proteome</keyword>
<sequence length="131" mass="15036">MTRAQRSEARHQRGIRARRRGRMAEALAVLYLRCKGYRIIERNWRSKLGEIDVLARKGPVLVLIEVKARADAALAGGALMTDQRRRLLRALGHYLKTRPSLAGCDLRCDVLALGRFGWPVHIRDAWRPDWP</sequence>
<comment type="caution">
    <text evidence="3">The sequence shown here is derived from an EMBL/GenBank/DDBJ whole genome shotgun (WGS) entry which is preliminary data.</text>
</comment>
<dbReference type="Proteomes" id="UP000295783">
    <property type="component" value="Unassembled WGS sequence"/>
</dbReference>
<dbReference type="InterPro" id="IPR011856">
    <property type="entry name" value="tRNA_endonuc-like_dom_sf"/>
</dbReference>
<keyword evidence="3" id="KW-0540">Nuclease</keyword>
<organism evidence="3 4">
    <name type="scientific">Dongia mobilis</name>
    <dbReference type="NCBI Taxonomy" id="578943"/>
    <lineage>
        <taxon>Bacteria</taxon>
        <taxon>Pseudomonadati</taxon>
        <taxon>Pseudomonadota</taxon>
        <taxon>Alphaproteobacteria</taxon>
        <taxon>Rhodospirillales</taxon>
        <taxon>Dongiaceae</taxon>
        <taxon>Dongia</taxon>
    </lineage>
</organism>
<reference evidence="3 4" key="1">
    <citation type="submission" date="2019-03" db="EMBL/GenBank/DDBJ databases">
        <title>Genomic Encyclopedia of Type Strains, Phase III (KMG-III): the genomes of soil and plant-associated and newly described type strains.</title>
        <authorList>
            <person name="Whitman W."/>
        </authorList>
    </citation>
    <scope>NUCLEOTIDE SEQUENCE [LARGE SCALE GENOMIC DNA]</scope>
    <source>
        <strain evidence="3 4">CGMCC 1.7660</strain>
    </source>
</reference>
<dbReference type="HAMAP" id="MF_00048">
    <property type="entry name" value="UPF0102"/>
    <property type="match status" value="1"/>
</dbReference>
<protein>
    <recommendedName>
        <fullName evidence="2">UPF0102 protein A8950_0046</fullName>
    </recommendedName>
</protein>
<dbReference type="GO" id="GO:0003676">
    <property type="term" value="F:nucleic acid binding"/>
    <property type="evidence" value="ECO:0007669"/>
    <property type="project" value="InterPro"/>
</dbReference>
<dbReference type="EMBL" id="SNYW01000001">
    <property type="protein sequence ID" value="TDQ86355.1"/>
    <property type="molecule type" value="Genomic_DNA"/>
</dbReference>
<dbReference type="Gene3D" id="3.40.1350.10">
    <property type="match status" value="1"/>
</dbReference>
<dbReference type="InterPro" id="IPR011335">
    <property type="entry name" value="Restrct_endonuc-II-like"/>
</dbReference>
<name>A0A4V3DF62_9PROT</name>